<evidence type="ECO:0000313" key="4">
    <source>
        <dbReference type="EMBL" id="EAS03988.1"/>
    </source>
</evidence>
<name>I7MI89_TETTS</name>
<dbReference type="PANTHER" id="PTHR18871">
    <property type="entry name" value="CENTROSOMAL PROTEIN OF 112 KDA"/>
    <property type="match status" value="1"/>
</dbReference>
<dbReference type="STRING" id="312017.I7MI89"/>
<dbReference type="RefSeq" id="XP_001024233.1">
    <property type="nucleotide sequence ID" value="XM_001024233.2"/>
</dbReference>
<sequence length="738" mass="84907">MYSIISPKIQQKRQIRSQSNTIQKNQQNGSQNNQSININLDKNGYIDQSREKFNKEGERLDEEFNSAIQIIENQLVKFNKHEKIRIDQWIKKLCQVTSNLVWKQNRNLYVKVLQDMVSNTTMYEPFTKVPPEGPLPRLTKFDIPYHARSIIRDFEKENENFNFDKLSFQNHSPSKFGQANLKNMREQSNERLRGYSSNSKSFLSINNNNNNNNVSINQHNNSNISYANSNNILGNLGQNQLSNANLSQQYQIQALNKNSIAKNNNQSYSLINNSYTNSSQSLTSGNRYNNILSNEISNAIQKQQSLESNSNVLQQNNTKTGNGGICETCKIYSNQKEEIKSPQLQEKHQNLLNTVNSIFAEKRSNSGNRNNSSVLSPNLNLLSDNQNLTNQSSGLKRQLSIENHQQSNYKRSGSCYGGSTVVQRNESSGNSTYQLPLSNLQLLKNKSNNKLTDEQTDVPSRENNQNELLHAKNNSQNQKSNISQFQYSYNNNSHSTINDSKNLEQPSANYNTERQSNNSFSGNFKQNQINSVYNSIENISKNTTLENPQSINTVLASNSNLLVKDYLNQVDQLHLQVQKEKEANSEIQMQLDLLRLNENDLKKENNLKQTHINSLTKANEKLKQENLQYKEKHLNFIAVLQKVSKYLQSHEDTLSDDLEYQYLIKELENIQQKTSDPILQTSPSSLGENRNHLKKKKRTDLDQNYQQYAENIKQKLQQTNDGTNEFLSYLNRIKKNLD</sequence>
<dbReference type="eggNOG" id="ENOG502S9MK">
    <property type="taxonomic scope" value="Eukaryota"/>
</dbReference>
<feature type="domain" description="DUF4485" evidence="3">
    <location>
        <begin position="60"/>
        <end position="141"/>
    </location>
</feature>
<keyword evidence="1" id="KW-0175">Coiled coil</keyword>
<feature type="compositionally biased region" description="Low complexity" evidence="2">
    <location>
        <begin position="196"/>
        <end position="206"/>
    </location>
</feature>
<dbReference type="HOGENOM" id="CLU_376217_0_0_1"/>
<evidence type="ECO:0000259" key="3">
    <source>
        <dbReference type="Pfam" id="PF14846"/>
    </source>
</evidence>
<feature type="region of interest" description="Disordered" evidence="2">
    <location>
        <begin position="675"/>
        <end position="701"/>
    </location>
</feature>
<dbReference type="InterPro" id="IPR055310">
    <property type="entry name" value="CEP112"/>
</dbReference>
<evidence type="ECO:0000256" key="2">
    <source>
        <dbReference type="SAM" id="MobiDB-lite"/>
    </source>
</evidence>
<keyword evidence="5" id="KW-1185">Reference proteome</keyword>
<dbReference type="GeneID" id="7828370"/>
<dbReference type="KEGG" id="tet:TTHERM_00459250"/>
<evidence type="ECO:0000313" key="5">
    <source>
        <dbReference type="Proteomes" id="UP000009168"/>
    </source>
</evidence>
<organism evidence="4 5">
    <name type="scientific">Tetrahymena thermophila (strain SB210)</name>
    <dbReference type="NCBI Taxonomy" id="312017"/>
    <lineage>
        <taxon>Eukaryota</taxon>
        <taxon>Sar</taxon>
        <taxon>Alveolata</taxon>
        <taxon>Ciliophora</taxon>
        <taxon>Intramacronucleata</taxon>
        <taxon>Oligohymenophorea</taxon>
        <taxon>Hymenostomatida</taxon>
        <taxon>Tetrahymenina</taxon>
        <taxon>Tetrahymenidae</taxon>
        <taxon>Tetrahymena</taxon>
    </lineage>
</organism>
<dbReference type="EMBL" id="GG662464">
    <property type="protein sequence ID" value="EAS03988.1"/>
    <property type="molecule type" value="Genomic_DNA"/>
</dbReference>
<dbReference type="OrthoDB" id="78101at2759"/>
<reference evidence="5" key="1">
    <citation type="journal article" date="2006" name="PLoS Biol.">
        <title>Macronuclear genome sequence of the ciliate Tetrahymena thermophila, a model eukaryote.</title>
        <authorList>
            <person name="Eisen J.A."/>
            <person name="Coyne R.S."/>
            <person name="Wu M."/>
            <person name="Wu D."/>
            <person name="Thiagarajan M."/>
            <person name="Wortman J.R."/>
            <person name="Badger J.H."/>
            <person name="Ren Q."/>
            <person name="Amedeo P."/>
            <person name="Jones K.M."/>
            <person name="Tallon L.J."/>
            <person name="Delcher A.L."/>
            <person name="Salzberg S.L."/>
            <person name="Silva J.C."/>
            <person name="Haas B.J."/>
            <person name="Majoros W.H."/>
            <person name="Farzad M."/>
            <person name="Carlton J.M."/>
            <person name="Smith R.K. Jr."/>
            <person name="Garg J."/>
            <person name="Pearlman R.E."/>
            <person name="Karrer K.M."/>
            <person name="Sun L."/>
            <person name="Manning G."/>
            <person name="Elde N.C."/>
            <person name="Turkewitz A.P."/>
            <person name="Asai D.J."/>
            <person name="Wilkes D.E."/>
            <person name="Wang Y."/>
            <person name="Cai H."/>
            <person name="Collins K."/>
            <person name="Stewart B.A."/>
            <person name="Lee S.R."/>
            <person name="Wilamowska K."/>
            <person name="Weinberg Z."/>
            <person name="Ruzzo W.L."/>
            <person name="Wloga D."/>
            <person name="Gaertig J."/>
            <person name="Frankel J."/>
            <person name="Tsao C.-C."/>
            <person name="Gorovsky M.A."/>
            <person name="Keeling P.J."/>
            <person name="Waller R.F."/>
            <person name="Patron N.J."/>
            <person name="Cherry J.M."/>
            <person name="Stover N.A."/>
            <person name="Krieger C.J."/>
            <person name="del Toro C."/>
            <person name="Ryder H.F."/>
            <person name="Williamson S.C."/>
            <person name="Barbeau R.A."/>
            <person name="Hamilton E.P."/>
            <person name="Orias E."/>
        </authorList>
    </citation>
    <scope>NUCLEOTIDE SEQUENCE [LARGE SCALE GENOMIC DNA]</scope>
    <source>
        <strain evidence="5">SB210</strain>
    </source>
</reference>
<protein>
    <recommendedName>
        <fullName evidence="3">DUF4485 domain-containing protein</fullName>
    </recommendedName>
</protein>
<dbReference type="InParanoid" id="I7MI89"/>
<proteinExistence type="predicted"/>
<dbReference type="AlphaFoldDB" id="I7MI89"/>
<feature type="coiled-coil region" evidence="1">
    <location>
        <begin position="563"/>
        <end position="632"/>
    </location>
</feature>
<dbReference type="Proteomes" id="UP000009168">
    <property type="component" value="Unassembled WGS sequence"/>
</dbReference>
<dbReference type="Pfam" id="PF14846">
    <property type="entry name" value="DUF4485"/>
    <property type="match status" value="1"/>
</dbReference>
<evidence type="ECO:0000256" key="1">
    <source>
        <dbReference type="SAM" id="Coils"/>
    </source>
</evidence>
<dbReference type="OMA" id="HARSIIR"/>
<gene>
    <name evidence="4" type="ORF">TTHERM_00459250</name>
</gene>
<accession>I7MI89</accession>
<dbReference type="PANTHER" id="PTHR18871:SF2">
    <property type="entry name" value="CENTROSOMAL PROTEIN OF 112 KDA"/>
    <property type="match status" value="1"/>
</dbReference>
<feature type="region of interest" description="Disordered" evidence="2">
    <location>
        <begin position="187"/>
        <end position="206"/>
    </location>
</feature>
<dbReference type="InterPro" id="IPR027831">
    <property type="entry name" value="DUF4485"/>
</dbReference>
<feature type="compositionally biased region" description="Polar residues" evidence="2">
    <location>
        <begin position="675"/>
        <end position="688"/>
    </location>
</feature>